<gene>
    <name evidence="8" type="ORF">LCGC14_3148780</name>
</gene>
<proteinExistence type="predicted"/>
<dbReference type="GO" id="GO:0005886">
    <property type="term" value="C:plasma membrane"/>
    <property type="evidence" value="ECO:0007669"/>
    <property type="project" value="UniProtKB-SubCell"/>
</dbReference>
<dbReference type="GO" id="GO:0008360">
    <property type="term" value="P:regulation of cell shape"/>
    <property type="evidence" value="ECO:0007669"/>
    <property type="project" value="UniProtKB-KW"/>
</dbReference>
<name>A0A0F8Y1K7_9ZZZZ</name>
<dbReference type="NCBIfam" id="TIGR03426">
    <property type="entry name" value="shape_MreD"/>
    <property type="match status" value="1"/>
</dbReference>
<evidence type="ECO:0000313" key="8">
    <source>
        <dbReference type="EMBL" id="KKK48074.1"/>
    </source>
</evidence>
<evidence type="ECO:0000256" key="1">
    <source>
        <dbReference type="ARBA" id="ARBA00004651"/>
    </source>
</evidence>
<keyword evidence="5 7" id="KW-1133">Transmembrane helix</keyword>
<feature type="transmembrane region" description="Helical" evidence="7">
    <location>
        <begin position="95"/>
        <end position="112"/>
    </location>
</feature>
<comment type="caution">
    <text evidence="8">The sequence shown here is derived from an EMBL/GenBank/DDBJ whole genome shotgun (WGS) entry which is preliminary data.</text>
</comment>
<feature type="transmembrane region" description="Helical" evidence="7">
    <location>
        <begin position="27"/>
        <end position="44"/>
    </location>
</feature>
<evidence type="ECO:0000256" key="3">
    <source>
        <dbReference type="ARBA" id="ARBA00022692"/>
    </source>
</evidence>
<keyword evidence="4" id="KW-0133">Cell shape</keyword>
<keyword evidence="6 7" id="KW-0472">Membrane</keyword>
<dbReference type="EMBL" id="LAZR01069258">
    <property type="protein sequence ID" value="KKK48074.1"/>
    <property type="molecule type" value="Genomic_DNA"/>
</dbReference>
<evidence type="ECO:0000256" key="7">
    <source>
        <dbReference type="SAM" id="Phobius"/>
    </source>
</evidence>
<dbReference type="Pfam" id="PF04093">
    <property type="entry name" value="MreD"/>
    <property type="match status" value="1"/>
</dbReference>
<feature type="non-terminal residue" evidence="8">
    <location>
        <position position="113"/>
    </location>
</feature>
<protein>
    <recommendedName>
        <fullName evidence="9">Rod shape-determining protein MreD</fullName>
    </recommendedName>
</protein>
<evidence type="ECO:0000256" key="6">
    <source>
        <dbReference type="ARBA" id="ARBA00023136"/>
    </source>
</evidence>
<reference evidence="8" key="1">
    <citation type="journal article" date="2015" name="Nature">
        <title>Complex archaea that bridge the gap between prokaryotes and eukaryotes.</title>
        <authorList>
            <person name="Spang A."/>
            <person name="Saw J.H."/>
            <person name="Jorgensen S.L."/>
            <person name="Zaremba-Niedzwiedzka K."/>
            <person name="Martijn J."/>
            <person name="Lind A.E."/>
            <person name="van Eijk R."/>
            <person name="Schleper C."/>
            <person name="Guy L."/>
            <person name="Ettema T.J."/>
        </authorList>
    </citation>
    <scope>NUCLEOTIDE SEQUENCE</scope>
</reference>
<dbReference type="AlphaFoldDB" id="A0A0F8Y1K7"/>
<organism evidence="8">
    <name type="scientific">marine sediment metagenome</name>
    <dbReference type="NCBI Taxonomy" id="412755"/>
    <lineage>
        <taxon>unclassified sequences</taxon>
        <taxon>metagenomes</taxon>
        <taxon>ecological metagenomes</taxon>
    </lineage>
</organism>
<keyword evidence="3 7" id="KW-0812">Transmembrane</keyword>
<evidence type="ECO:0000256" key="5">
    <source>
        <dbReference type="ARBA" id="ARBA00022989"/>
    </source>
</evidence>
<comment type="subcellular location">
    <subcellularLocation>
        <location evidence="1">Cell membrane</location>
        <topology evidence="1">Multi-pass membrane protein</topology>
    </subcellularLocation>
</comment>
<evidence type="ECO:0000256" key="2">
    <source>
        <dbReference type="ARBA" id="ARBA00022475"/>
    </source>
</evidence>
<keyword evidence="2" id="KW-1003">Cell membrane</keyword>
<evidence type="ECO:0008006" key="9">
    <source>
        <dbReference type="Google" id="ProtNLM"/>
    </source>
</evidence>
<accession>A0A0F8Y1K7</accession>
<evidence type="ECO:0000256" key="4">
    <source>
        <dbReference type="ARBA" id="ARBA00022960"/>
    </source>
</evidence>
<sequence length="113" mass="11704">MKYPVAFASAFFAAVLAASVMPYVKVLGVAPDLVLVLAVCWAMIRGRQEAMVVVPIAGILRDLTTSDPVGTSVLALSPIVLLAAARDLRAVESEFLPALAVVAAASFAYAVVS</sequence>
<dbReference type="InterPro" id="IPR007227">
    <property type="entry name" value="Cell_shape_determining_MreD"/>
</dbReference>